<dbReference type="OrthoDB" id="39175at2759"/>
<organism evidence="7 8">
    <name type="scientific">Capronia epimyces CBS 606.96</name>
    <dbReference type="NCBI Taxonomy" id="1182542"/>
    <lineage>
        <taxon>Eukaryota</taxon>
        <taxon>Fungi</taxon>
        <taxon>Dikarya</taxon>
        <taxon>Ascomycota</taxon>
        <taxon>Pezizomycotina</taxon>
        <taxon>Eurotiomycetes</taxon>
        <taxon>Chaetothyriomycetidae</taxon>
        <taxon>Chaetothyriales</taxon>
        <taxon>Herpotrichiellaceae</taxon>
        <taxon>Capronia</taxon>
    </lineage>
</organism>
<dbReference type="InterPro" id="IPR007219">
    <property type="entry name" value="XnlR_reg_dom"/>
</dbReference>
<evidence type="ECO:0000256" key="5">
    <source>
        <dbReference type="SAM" id="MobiDB-lite"/>
    </source>
</evidence>
<dbReference type="CDD" id="cd12148">
    <property type="entry name" value="fungal_TF_MHR"/>
    <property type="match status" value="1"/>
</dbReference>
<reference evidence="7 8" key="1">
    <citation type="submission" date="2013-03" db="EMBL/GenBank/DDBJ databases">
        <title>The Genome Sequence of Capronia epimyces CBS 606.96.</title>
        <authorList>
            <consortium name="The Broad Institute Genomics Platform"/>
            <person name="Cuomo C."/>
            <person name="de Hoog S."/>
            <person name="Gorbushina A."/>
            <person name="Walker B."/>
            <person name="Young S.K."/>
            <person name="Zeng Q."/>
            <person name="Gargeya S."/>
            <person name="Fitzgerald M."/>
            <person name="Haas B."/>
            <person name="Abouelleil A."/>
            <person name="Allen A.W."/>
            <person name="Alvarado L."/>
            <person name="Arachchi H.M."/>
            <person name="Berlin A.M."/>
            <person name="Chapman S.B."/>
            <person name="Gainer-Dewar J."/>
            <person name="Goldberg J."/>
            <person name="Griggs A."/>
            <person name="Gujja S."/>
            <person name="Hansen M."/>
            <person name="Howarth C."/>
            <person name="Imamovic A."/>
            <person name="Ireland A."/>
            <person name="Larimer J."/>
            <person name="McCowan C."/>
            <person name="Murphy C."/>
            <person name="Pearson M."/>
            <person name="Poon T.W."/>
            <person name="Priest M."/>
            <person name="Roberts A."/>
            <person name="Saif S."/>
            <person name="Shea T."/>
            <person name="Sisk P."/>
            <person name="Sykes S."/>
            <person name="Wortman J."/>
            <person name="Nusbaum C."/>
            <person name="Birren B."/>
        </authorList>
    </citation>
    <scope>NUCLEOTIDE SEQUENCE [LARGE SCALE GENOMIC DNA]</scope>
    <source>
        <strain evidence="7 8">CBS 606.96</strain>
    </source>
</reference>
<dbReference type="RefSeq" id="XP_007736404.1">
    <property type="nucleotide sequence ID" value="XM_007738214.1"/>
</dbReference>
<dbReference type="GO" id="GO:0005634">
    <property type="term" value="C:nucleus"/>
    <property type="evidence" value="ECO:0007669"/>
    <property type="project" value="UniProtKB-SubCell"/>
</dbReference>
<feature type="region of interest" description="Disordered" evidence="5">
    <location>
        <begin position="476"/>
        <end position="512"/>
    </location>
</feature>
<dbReference type="GO" id="GO:0003677">
    <property type="term" value="F:DNA binding"/>
    <property type="evidence" value="ECO:0007669"/>
    <property type="project" value="UniProtKB-KW"/>
</dbReference>
<dbReference type="AlphaFoldDB" id="W9XR97"/>
<dbReference type="GeneID" id="19172204"/>
<feature type="region of interest" description="Disordered" evidence="5">
    <location>
        <begin position="35"/>
        <end position="59"/>
    </location>
</feature>
<dbReference type="GO" id="GO:0008270">
    <property type="term" value="F:zinc ion binding"/>
    <property type="evidence" value="ECO:0007669"/>
    <property type="project" value="InterPro"/>
</dbReference>
<evidence type="ECO:0000256" key="3">
    <source>
        <dbReference type="ARBA" id="ARBA00023125"/>
    </source>
</evidence>
<dbReference type="PANTHER" id="PTHR46910:SF3">
    <property type="entry name" value="HALOTOLERANCE PROTEIN 9-RELATED"/>
    <property type="match status" value="1"/>
</dbReference>
<dbReference type="EMBL" id="AMGY01000007">
    <property type="protein sequence ID" value="EXJ79830.1"/>
    <property type="molecule type" value="Genomic_DNA"/>
</dbReference>
<comment type="subcellular location">
    <subcellularLocation>
        <location evidence="1">Nucleus</location>
    </subcellularLocation>
</comment>
<sequence length="551" mass="61839">MPWTVAALRDSILSFPTAPSRALFWGLSSNAGGHPLDLHKKSPPPSPPHALGPSRSVDPLFQTATHDPGKTRLVINSNVRQHLYEIFFTHIQPVWPVVTRLSLARYPHNTLLDAAILGCAARHHSAIASMRDFAHIQDVLTTELKDLFSLREPYQPDLQTLQGLLVVLLRLELCTRTHADLFRYSLHTSFACTMAQDLGLHLSDTAGKFDQADLELRENMWATCVHQDAYCSAALGQTLNISDHITQNLSTVLYVKISGSKDQSSSFSQHACFFHLTALSCCLRLILRHLFGPNPATGTALRDQASSILVQIQWHQNQLNLLQNNYELQTYRALQMLHNNNRLLFILGLRSLLPEHDDVSNSVRTMLIQHSGSLVFEACQTVEYSTPELLRSLPGQLNIILYANSRALMVVVDALRDARHGAVFPRPLVDRLHAAVASAEDFMHFLLRDHTWGVHWTQGHTMKAILARLDQHDDNRITTQEPGTTADQVIPTETAPQTQHNPSPGSGHWDMTMNGTDFVDSALQSTDWNAFFADYDQIVNWPSLNDFEMSW</sequence>
<dbReference type="GO" id="GO:0003700">
    <property type="term" value="F:DNA-binding transcription factor activity"/>
    <property type="evidence" value="ECO:0007669"/>
    <property type="project" value="InterPro"/>
</dbReference>
<gene>
    <name evidence="7" type="ORF">A1O3_08115</name>
</gene>
<dbReference type="eggNOG" id="ENOG502QUQG">
    <property type="taxonomic scope" value="Eukaryota"/>
</dbReference>
<evidence type="ECO:0000313" key="8">
    <source>
        <dbReference type="Proteomes" id="UP000019478"/>
    </source>
</evidence>
<evidence type="ECO:0000256" key="2">
    <source>
        <dbReference type="ARBA" id="ARBA00022723"/>
    </source>
</evidence>
<dbReference type="PANTHER" id="PTHR46910">
    <property type="entry name" value="TRANSCRIPTION FACTOR PDR1"/>
    <property type="match status" value="1"/>
</dbReference>
<feature type="domain" description="Xylanolytic transcriptional activator regulatory" evidence="6">
    <location>
        <begin position="85"/>
        <end position="249"/>
    </location>
</feature>
<dbReference type="InterPro" id="IPR050987">
    <property type="entry name" value="AtrR-like"/>
</dbReference>
<evidence type="ECO:0000256" key="1">
    <source>
        <dbReference type="ARBA" id="ARBA00004123"/>
    </source>
</evidence>
<protein>
    <recommendedName>
        <fullName evidence="6">Xylanolytic transcriptional activator regulatory domain-containing protein</fullName>
    </recommendedName>
</protein>
<accession>W9XR97</accession>
<proteinExistence type="predicted"/>
<dbReference type="Pfam" id="PF04082">
    <property type="entry name" value="Fungal_trans"/>
    <property type="match status" value="1"/>
</dbReference>
<feature type="compositionally biased region" description="Polar residues" evidence="5">
    <location>
        <begin position="494"/>
        <end position="504"/>
    </location>
</feature>
<dbReference type="GO" id="GO:0006351">
    <property type="term" value="P:DNA-templated transcription"/>
    <property type="evidence" value="ECO:0007669"/>
    <property type="project" value="InterPro"/>
</dbReference>
<evidence type="ECO:0000259" key="6">
    <source>
        <dbReference type="Pfam" id="PF04082"/>
    </source>
</evidence>
<keyword evidence="4" id="KW-0539">Nucleus</keyword>
<dbReference type="Proteomes" id="UP000019478">
    <property type="component" value="Unassembled WGS sequence"/>
</dbReference>
<dbReference type="HOGENOM" id="CLU_526786_0_0_1"/>
<name>W9XR97_9EURO</name>
<keyword evidence="2" id="KW-0479">Metal-binding</keyword>
<keyword evidence="3" id="KW-0238">DNA-binding</keyword>
<evidence type="ECO:0000313" key="7">
    <source>
        <dbReference type="EMBL" id="EXJ79830.1"/>
    </source>
</evidence>
<keyword evidence="8" id="KW-1185">Reference proteome</keyword>
<comment type="caution">
    <text evidence="7">The sequence shown here is derived from an EMBL/GenBank/DDBJ whole genome shotgun (WGS) entry which is preliminary data.</text>
</comment>
<evidence type="ECO:0000256" key="4">
    <source>
        <dbReference type="ARBA" id="ARBA00023242"/>
    </source>
</evidence>
<feature type="compositionally biased region" description="Polar residues" evidence="5">
    <location>
        <begin position="477"/>
        <end position="487"/>
    </location>
</feature>